<evidence type="ECO:0000313" key="10">
    <source>
        <dbReference type="EMBL" id="CAY67221.1"/>
    </source>
</evidence>
<dbReference type="FunCoup" id="C4QVE8">
    <property type="interactions" value="334"/>
</dbReference>
<dbReference type="InParanoid" id="C4QVE8"/>
<comment type="similarity">
    <text evidence="2">Belongs to the SELO family.</text>
</comment>
<accession>C4QVE8</accession>
<dbReference type="STRING" id="644223.C4QVE8"/>
<dbReference type="GO" id="GO:0070733">
    <property type="term" value="F:AMPylase activity"/>
    <property type="evidence" value="ECO:0007669"/>
    <property type="project" value="EnsemblFungi"/>
</dbReference>
<dbReference type="GO" id="GO:0005524">
    <property type="term" value="F:ATP binding"/>
    <property type="evidence" value="ECO:0007669"/>
    <property type="project" value="UniProtKB-KW"/>
</dbReference>
<dbReference type="OMA" id="YGPYGWL"/>
<gene>
    <name evidence="10" type="ordered locus">PAS_chr1-3_0160</name>
</gene>
<dbReference type="eggNOG" id="KOG2542">
    <property type="taxonomic scope" value="Eukaryota"/>
</dbReference>
<comment type="cofactor">
    <cofactor evidence="1">
        <name>Mg(2+)</name>
        <dbReference type="ChEBI" id="CHEBI:18420"/>
    </cofactor>
</comment>
<evidence type="ECO:0000256" key="9">
    <source>
        <dbReference type="ARBA" id="ARBA00031547"/>
    </source>
</evidence>
<sequence length="625" mass="71951">MLRSGSLHFKRFTFTFLVASRRNYSSMIRLAEKSKTQSFTKAFPPDERVPEPSIAWDETKWDLTHKPRQLKSGAFSWVLPEKRDQYKLLTVSRPALNDLGLPDSEEHDNEFFRIVSGQAYNDNPTAQEREYPTPYSQCYAGWQFGSFAGQLGDGRVVNLFEIDNHDNTSKYEIQLKGSGKTPFSRFADGKAVVRSSVREYVISESLHALGIPTTRALAIVTLPHTWAQRYAAENCAITTRFAPSWIRIGTFDLYRWRGDRKGMRTLSDFVISDVFGGKEAVLNNFNNQEPEFAKIVKEEWDEEKFGEFSIYDLMYLEIVVRNAKTVSQWQAYGFLNGVLNTDNTSVLGLSIDFGPFAIMDKFDPDFTSNSEDHTLRYSHRNTPGAVFWSLTRLGEDMAELIGAGPTILSDPHFTEEGIKKEWENQIVTRATAVIELAAILFEHIVTKEYGQLLMKRLGLSSYEEADEQLLLDPLRDMLQKTKLDYNNFFVQLQEAYLKEIDNEGIRSLAESITKSNEDNIVEELEKWLQIYVERLNKHGYEDVDLERRNISSKVNPLFLPRNWIFDEVIQKLADDPSDNRYLKKLEKMAFNPFDPLRWGHDLKDTEAKWLSTSDQVSMLQCSCSS</sequence>
<evidence type="ECO:0000256" key="1">
    <source>
        <dbReference type="ARBA" id="ARBA00001946"/>
    </source>
</evidence>
<dbReference type="GeneID" id="8197627"/>
<keyword evidence="3" id="KW-0808">Transferase</keyword>
<dbReference type="KEGG" id="ppa:PAS_chr1-3_0160"/>
<dbReference type="Pfam" id="PF02696">
    <property type="entry name" value="SelO"/>
    <property type="match status" value="1"/>
</dbReference>
<dbReference type="PANTHER" id="PTHR32057">
    <property type="entry name" value="PROTEIN ADENYLYLTRANSFERASE SELO, MITOCHONDRIAL"/>
    <property type="match status" value="1"/>
</dbReference>
<dbReference type="GO" id="GO:0045454">
    <property type="term" value="P:cell redox homeostasis"/>
    <property type="evidence" value="ECO:0007669"/>
    <property type="project" value="EnsemblFungi"/>
</dbReference>
<dbReference type="EMBL" id="FN392319">
    <property type="protein sequence ID" value="CAY67221.1"/>
    <property type="molecule type" value="Genomic_DNA"/>
</dbReference>
<organism evidence="10 11">
    <name type="scientific">Komagataella phaffii (strain GS115 / ATCC 20864)</name>
    <name type="common">Yeast</name>
    <name type="synonym">Pichia pastoris</name>
    <dbReference type="NCBI Taxonomy" id="644223"/>
    <lineage>
        <taxon>Eukaryota</taxon>
        <taxon>Fungi</taxon>
        <taxon>Dikarya</taxon>
        <taxon>Ascomycota</taxon>
        <taxon>Saccharomycotina</taxon>
        <taxon>Pichiomycetes</taxon>
        <taxon>Pichiales</taxon>
        <taxon>Pichiaceae</taxon>
        <taxon>Komagataella</taxon>
    </lineage>
</organism>
<evidence type="ECO:0000256" key="4">
    <source>
        <dbReference type="ARBA" id="ARBA00022695"/>
    </source>
</evidence>
<dbReference type="SMR" id="C4QVE8"/>
<keyword evidence="7" id="KW-0067">ATP-binding</keyword>
<reference evidence="10 11" key="1">
    <citation type="journal article" date="2009" name="Nat. Biotechnol.">
        <title>Genome sequence of the recombinant protein production host Pichia pastoris.</title>
        <authorList>
            <person name="De Schutter K."/>
            <person name="Lin Y.C."/>
            <person name="Tiels P."/>
            <person name="Van Hecke A."/>
            <person name="Glinka S."/>
            <person name="Weber-Lehmann J."/>
            <person name="Rouze P."/>
            <person name="Van de Peer Y."/>
            <person name="Callewaert N."/>
        </authorList>
    </citation>
    <scope>NUCLEOTIDE SEQUENCE [LARGE SCALE GENOMIC DNA]</scope>
    <source>
        <strain evidence="11">GS115 / ATCC 20864</strain>
    </source>
</reference>
<dbReference type="Proteomes" id="UP000000314">
    <property type="component" value="Chromosome 1"/>
</dbReference>
<evidence type="ECO:0000256" key="2">
    <source>
        <dbReference type="ARBA" id="ARBA00009747"/>
    </source>
</evidence>
<dbReference type="InterPro" id="IPR003846">
    <property type="entry name" value="SelO"/>
</dbReference>
<dbReference type="PANTHER" id="PTHR32057:SF14">
    <property type="entry name" value="PROTEIN ADENYLYLTRANSFERASE SELO, MITOCHONDRIAL"/>
    <property type="match status" value="1"/>
</dbReference>
<evidence type="ECO:0000256" key="3">
    <source>
        <dbReference type="ARBA" id="ARBA00022679"/>
    </source>
</evidence>
<evidence type="ECO:0000313" key="11">
    <source>
        <dbReference type="Proteomes" id="UP000000314"/>
    </source>
</evidence>
<keyword evidence="5" id="KW-0479">Metal-binding</keyword>
<evidence type="ECO:0000256" key="5">
    <source>
        <dbReference type="ARBA" id="ARBA00022723"/>
    </source>
</evidence>
<proteinExistence type="inferred from homology"/>
<dbReference type="AlphaFoldDB" id="C4QVE8"/>
<evidence type="ECO:0000256" key="7">
    <source>
        <dbReference type="ARBA" id="ARBA00022840"/>
    </source>
</evidence>
<evidence type="ECO:0000256" key="8">
    <source>
        <dbReference type="ARBA" id="ARBA00022842"/>
    </source>
</evidence>
<dbReference type="RefSeq" id="XP_002489502.1">
    <property type="nucleotide sequence ID" value="XM_002489457.1"/>
</dbReference>
<name>C4QVE8_KOMPG</name>
<dbReference type="HAMAP" id="MF_00692">
    <property type="entry name" value="SelO"/>
    <property type="match status" value="1"/>
</dbReference>
<keyword evidence="4" id="KW-0548">Nucleotidyltransferase</keyword>
<protein>
    <recommendedName>
        <fullName evidence="9">Selenoprotein O</fullName>
    </recommendedName>
</protein>
<keyword evidence="8" id="KW-0460">Magnesium</keyword>
<keyword evidence="6" id="KW-0547">Nucleotide-binding</keyword>
<dbReference type="HOGENOM" id="CLU_010245_2_1_1"/>
<evidence type="ECO:0000256" key="6">
    <source>
        <dbReference type="ARBA" id="ARBA00022741"/>
    </source>
</evidence>
<keyword evidence="11" id="KW-1185">Reference proteome</keyword>
<dbReference type="OrthoDB" id="10254721at2759"/>
<dbReference type="GO" id="GO:0005739">
    <property type="term" value="C:mitochondrion"/>
    <property type="evidence" value="ECO:0007669"/>
    <property type="project" value="EnsemblFungi"/>
</dbReference>
<dbReference type="GO" id="GO:0046872">
    <property type="term" value="F:metal ion binding"/>
    <property type="evidence" value="ECO:0007669"/>
    <property type="project" value="UniProtKB-KW"/>
</dbReference>